<reference evidence="1" key="2">
    <citation type="submission" date="2020-06" db="EMBL/GenBank/DDBJ databases">
        <authorList>
            <person name="Sheffer M."/>
        </authorList>
    </citation>
    <scope>NUCLEOTIDE SEQUENCE</scope>
</reference>
<dbReference type="AlphaFoldDB" id="A0A8T0FD24"/>
<protein>
    <submittedName>
        <fullName evidence="1">Uncharacterized protein</fullName>
    </submittedName>
</protein>
<evidence type="ECO:0000313" key="1">
    <source>
        <dbReference type="EMBL" id="KAF8788222.1"/>
    </source>
</evidence>
<sequence>MAGKRALHIILFNPRHLNTRPRRESEISFRNDSCSIWREFLMSGGEIITLRCIFRKEDFPPATSEGTNRQLEGTERGWKESPKMTPIMASLNVFFDEPI</sequence>
<keyword evidence="2" id="KW-1185">Reference proteome</keyword>
<name>A0A8T0FD24_ARGBR</name>
<comment type="caution">
    <text evidence="1">The sequence shown here is derived from an EMBL/GenBank/DDBJ whole genome shotgun (WGS) entry which is preliminary data.</text>
</comment>
<evidence type="ECO:0000313" key="2">
    <source>
        <dbReference type="Proteomes" id="UP000807504"/>
    </source>
</evidence>
<gene>
    <name evidence="1" type="ORF">HNY73_009753</name>
</gene>
<accession>A0A8T0FD24</accession>
<dbReference type="Proteomes" id="UP000807504">
    <property type="component" value="Unassembled WGS sequence"/>
</dbReference>
<reference evidence="1" key="1">
    <citation type="journal article" date="2020" name="bioRxiv">
        <title>Chromosome-level reference genome of the European wasp spider Argiope bruennichi: a resource for studies on range expansion and evolutionary adaptation.</title>
        <authorList>
            <person name="Sheffer M.M."/>
            <person name="Hoppe A."/>
            <person name="Krehenwinkel H."/>
            <person name="Uhl G."/>
            <person name="Kuss A.W."/>
            <person name="Jensen L."/>
            <person name="Jensen C."/>
            <person name="Gillespie R.G."/>
            <person name="Hoff K.J."/>
            <person name="Prost S."/>
        </authorList>
    </citation>
    <scope>NUCLEOTIDE SEQUENCE</scope>
</reference>
<organism evidence="1 2">
    <name type="scientific">Argiope bruennichi</name>
    <name type="common">Wasp spider</name>
    <name type="synonym">Aranea bruennichi</name>
    <dbReference type="NCBI Taxonomy" id="94029"/>
    <lineage>
        <taxon>Eukaryota</taxon>
        <taxon>Metazoa</taxon>
        <taxon>Ecdysozoa</taxon>
        <taxon>Arthropoda</taxon>
        <taxon>Chelicerata</taxon>
        <taxon>Arachnida</taxon>
        <taxon>Araneae</taxon>
        <taxon>Araneomorphae</taxon>
        <taxon>Entelegynae</taxon>
        <taxon>Araneoidea</taxon>
        <taxon>Araneidae</taxon>
        <taxon>Argiope</taxon>
    </lineage>
</organism>
<proteinExistence type="predicted"/>
<dbReference type="EMBL" id="JABXBU010000015">
    <property type="protein sequence ID" value="KAF8788222.1"/>
    <property type="molecule type" value="Genomic_DNA"/>
</dbReference>